<dbReference type="InterPro" id="IPR053926">
    <property type="entry name" value="RecX_HTH_1st"/>
</dbReference>
<dbReference type="NCBIfam" id="NF001058">
    <property type="entry name" value="PRK00117.4-1"/>
    <property type="match status" value="1"/>
</dbReference>
<evidence type="ECO:0000256" key="1">
    <source>
        <dbReference type="ARBA" id="ARBA00004496"/>
    </source>
</evidence>
<dbReference type="GO" id="GO:0006282">
    <property type="term" value="P:regulation of DNA repair"/>
    <property type="evidence" value="ECO:0007669"/>
    <property type="project" value="UniProtKB-UniRule"/>
</dbReference>
<evidence type="ECO:0000256" key="3">
    <source>
        <dbReference type="ARBA" id="ARBA00018111"/>
    </source>
</evidence>
<dbReference type="InterPro" id="IPR053925">
    <property type="entry name" value="RecX_HTH_3rd"/>
</dbReference>
<feature type="domain" description="RecX third three-helical" evidence="6">
    <location>
        <begin position="154"/>
        <end position="203"/>
    </location>
</feature>
<dbReference type="AlphaFoldDB" id="A0A5N7IRY5"/>
<comment type="caution">
    <text evidence="8">The sequence shown here is derived from an EMBL/GenBank/DDBJ whole genome shotgun (WGS) entry which is preliminary data.</text>
</comment>
<dbReference type="Pfam" id="PF21982">
    <property type="entry name" value="RecX_HTH1"/>
    <property type="match status" value="1"/>
</dbReference>
<protein>
    <recommendedName>
        <fullName evidence="3 5">Regulatory protein RecX</fullName>
    </recommendedName>
</protein>
<evidence type="ECO:0000313" key="9">
    <source>
        <dbReference type="Proteomes" id="UP000342249"/>
    </source>
</evidence>
<dbReference type="PANTHER" id="PTHR33602:SF1">
    <property type="entry name" value="REGULATORY PROTEIN RECX FAMILY PROTEIN"/>
    <property type="match status" value="1"/>
</dbReference>
<feature type="domain" description="RecX third three-helical" evidence="6">
    <location>
        <begin position="234"/>
        <end position="281"/>
    </location>
</feature>
<sequence length="291" mass="34209">MSSLITKIEFQKKNKARVNIYMDGEYAFACDAQLVYIHNITKGRAMDKESLESIVNEDNYIKGKTCALHFLERSFKSTKQVIDKLTMKEFDAKTIGRVMDFLRRYDFIDDSLFIQLYIKEKIRSCGKNKIKFALLKKFLPKELINEELNKITSEQLLETALKLANKKIVTLSKSEKDHQKLYKKTSDYLARSGYDYELIRKVMDEIASDDKNDDLVEGAPLGKGEVYEDTSAQDYNKLYELASKRYNILIKSETDKKKIYKRLYDYLLRRGFRWEQIKKVLRNLINGVEDE</sequence>
<feature type="domain" description="RecX first three-helical" evidence="7">
    <location>
        <begin position="65"/>
        <end position="102"/>
    </location>
</feature>
<dbReference type="InterPro" id="IPR003783">
    <property type="entry name" value="Regulatory_RecX"/>
</dbReference>
<evidence type="ECO:0000259" key="7">
    <source>
        <dbReference type="Pfam" id="PF21982"/>
    </source>
</evidence>
<name>A0A5N7IRY5_9CLOT</name>
<comment type="subcellular location">
    <subcellularLocation>
        <location evidence="1 5">Cytoplasm</location>
    </subcellularLocation>
</comment>
<evidence type="ECO:0000256" key="5">
    <source>
        <dbReference type="HAMAP-Rule" id="MF_01114"/>
    </source>
</evidence>
<dbReference type="RefSeq" id="WP_152753168.1">
    <property type="nucleotide sequence ID" value="NZ_SPSE01000042.1"/>
</dbReference>
<dbReference type="EMBL" id="SPSF01000041">
    <property type="protein sequence ID" value="MPQ63751.1"/>
    <property type="molecule type" value="Genomic_DNA"/>
</dbReference>
<comment type="similarity">
    <text evidence="2 5">Belongs to the RecX family.</text>
</comment>
<evidence type="ECO:0000313" key="8">
    <source>
        <dbReference type="EMBL" id="MPQ63751.1"/>
    </source>
</evidence>
<dbReference type="Pfam" id="PF21981">
    <property type="entry name" value="RecX_HTH3"/>
    <property type="match status" value="2"/>
</dbReference>
<comment type="function">
    <text evidence="5">Modulates RecA activity.</text>
</comment>
<dbReference type="Proteomes" id="UP000342249">
    <property type="component" value="Unassembled WGS sequence"/>
</dbReference>
<reference evidence="8 9" key="1">
    <citation type="journal article" date="2019" name="Lett. Appl. Microbiol.">
        <title>A case of 'blown pack' spoilage of vacuum-packaged pork likely associated with Clostridium estertheticum in Canada.</title>
        <authorList>
            <person name="Zhang P."/>
            <person name="Ward P."/>
            <person name="McMullen L.M."/>
            <person name="Yang X."/>
        </authorList>
    </citation>
    <scope>NUCLEOTIDE SEQUENCE [LARGE SCALE GENOMIC DNA]</scope>
    <source>
        <strain evidence="8 9">MA19</strain>
    </source>
</reference>
<dbReference type="Gene3D" id="1.10.10.10">
    <property type="entry name" value="Winged helix-like DNA-binding domain superfamily/Winged helix DNA-binding domain"/>
    <property type="match status" value="3"/>
</dbReference>
<dbReference type="InterPro" id="IPR036388">
    <property type="entry name" value="WH-like_DNA-bd_sf"/>
</dbReference>
<keyword evidence="4 5" id="KW-0963">Cytoplasm</keyword>
<evidence type="ECO:0000256" key="4">
    <source>
        <dbReference type="ARBA" id="ARBA00022490"/>
    </source>
</evidence>
<organism evidence="8 9">
    <name type="scientific">Clostridium estertheticum</name>
    <dbReference type="NCBI Taxonomy" id="238834"/>
    <lineage>
        <taxon>Bacteria</taxon>
        <taxon>Bacillati</taxon>
        <taxon>Bacillota</taxon>
        <taxon>Clostridia</taxon>
        <taxon>Eubacteriales</taxon>
        <taxon>Clostridiaceae</taxon>
        <taxon>Clostridium</taxon>
    </lineage>
</organism>
<accession>A0A5N7IRY5</accession>
<evidence type="ECO:0000259" key="6">
    <source>
        <dbReference type="Pfam" id="PF21981"/>
    </source>
</evidence>
<dbReference type="HAMAP" id="MF_01114">
    <property type="entry name" value="RecX"/>
    <property type="match status" value="1"/>
</dbReference>
<dbReference type="GO" id="GO:0005737">
    <property type="term" value="C:cytoplasm"/>
    <property type="evidence" value="ECO:0007669"/>
    <property type="project" value="UniProtKB-SubCell"/>
</dbReference>
<proteinExistence type="inferred from homology"/>
<dbReference type="PANTHER" id="PTHR33602">
    <property type="entry name" value="REGULATORY PROTEIN RECX FAMILY PROTEIN"/>
    <property type="match status" value="1"/>
</dbReference>
<evidence type="ECO:0000256" key="2">
    <source>
        <dbReference type="ARBA" id="ARBA00009695"/>
    </source>
</evidence>
<gene>
    <name evidence="5 8" type="primary">recX</name>
    <name evidence="8" type="ORF">E4V82_16770</name>
</gene>